<proteinExistence type="predicted"/>
<evidence type="ECO:0000313" key="3">
    <source>
        <dbReference type="WBParaSite" id="nRc.2.0.1.t07130-RA"/>
    </source>
</evidence>
<name>A0A915HZ13_ROMCU</name>
<feature type="chain" id="PRO_5037990056" evidence="1">
    <location>
        <begin position="22"/>
        <end position="72"/>
    </location>
</feature>
<keyword evidence="2" id="KW-1185">Reference proteome</keyword>
<evidence type="ECO:0000256" key="1">
    <source>
        <dbReference type="SAM" id="SignalP"/>
    </source>
</evidence>
<dbReference type="Proteomes" id="UP000887565">
    <property type="component" value="Unplaced"/>
</dbReference>
<keyword evidence="1" id="KW-0732">Signal</keyword>
<protein>
    <submittedName>
        <fullName evidence="3">Uncharacterized protein</fullName>
    </submittedName>
</protein>
<organism evidence="2 3">
    <name type="scientific">Romanomermis culicivorax</name>
    <name type="common">Nematode worm</name>
    <dbReference type="NCBI Taxonomy" id="13658"/>
    <lineage>
        <taxon>Eukaryota</taxon>
        <taxon>Metazoa</taxon>
        <taxon>Ecdysozoa</taxon>
        <taxon>Nematoda</taxon>
        <taxon>Enoplea</taxon>
        <taxon>Dorylaimia</taxon>
        <taxon>Mermithida</taxon>
        <taxon>Mermithoidea</taxon>
        <taxon>Mermithidae</taxon>
        <taxon>Romanomermis</taxon>
    </lineage>
</organism>
<dbReference type="WBParaSite" id="nRc.2.0.1.t07130-RA">
    <property type="protein sequence ID" value="nRc.2.0.1.t07130-RA"/>
    <property type="gene ID" value="nRc.2.0.1.g07130"/>
</dbReference>
<evidence type="ECO:0000313" key="2">
    <source>
        <dbReference type="Proteomes" id="UP000887565"/>
    </source>
</evidence>
<accession>A0A915HZ13</accession>
<dbReference type="AlphaFoldDB" id="A0A915HZ13"/>
<reference evidence="3" key="1">
    <citation type="submission" date="2022-11" db="UniProtKB">
        <authorList>
            <consortium name="WormBaseParasite"/>
        </authorList>
    </citation>
    <scope>IDENTIFICATION</scope>
</reference>
<feature type="signal peptide" evidence="1">
    <location>
        <begin position="1"/>
        <end position="21"/>
    </location>
</feature>
<sequence length="72" mass="8250">MTIICLLHLCFIGSHFHFIFGLDVENFHDIMSHTGDSSVNVTVENSSRMEHIIFFNVHNSYQTRHVQAATAM</sequence>